<accession>A0AAW1LV86</accession>
<reference evidence="2 3" key="1">
    <citation type="journal article" date="2024" name="BMC Genomics">
        <title>De novo assembly and annotation of Popillia japonica's genome with initial clues to its potential as an invasive pest.</title>
        <authorList>
            <person name="Cucini C."/>
            <person name="Boschi S."/>
            <person name="Funari R."/>
            <person name="Cardaioli E."/>
            <person name="Iannotti N."/>
            <person name="Marturano G."/>
            <person name="Paoli F."/>
            <person name="Bruttini M."/>
            <person name="Carapelli A."/>
            <person name="Frati F."/>
            <person name="Nardi F."/>
        </authorList>
    </citation>
    <scope>NUCLEOTIDE SEQUENCE [LARGE SCALE GENOMIC DNA]</scope>
    <source>
        <strain evidence="2">DMR45628</strain>
    </source>
</reference>
<evidence type="ECO:0000313" key="2">
    <source>
        <dbReference type="EMBL" id="KAK9737802.1"/>
    </source>
</evidence>
<gene>
    <name evidence="2" type="ORF">QE152_g10453</name>
</gene>
<feature type="region of interest" description="Disordered" evidence="1">
    <location>
        <begin position="1"/>
        <end position="23"/>
    </location>
</feature>
<dbReference type="EMBL" id="JASPKY010000095">
    <property type="protein sequence ID" value="KAK9737802.1"/>
    <property type="molecule type" value="Genomic_DNA"/>
</dbReference>
<name>A0AAW1LV86_POPJA</name>
<feature type="region of interest" description="Disordered" evidence="1">
    <location>
        <begin position="38"/>
        <end position="92"/>
    </location>
</feature>
<dbReference type="Proteomes" id="UP001458880">
    <property type="component" value="Unassembled WGS sequence"/>
</dbReference>
<feature type="compositionally biased region" description="Acidic residues" evidence="1">
    <location>
        <begin position="38"/>
        <end position="68"/>
    </location>
</feature>
<evidence type="ECO:0000256" key="1">
    <source>
        <dbReference type="SAM" id="MobiDB-lite"/>
    </source>
</evidence>
<proteinExistence type="predicted"/>
<sequence>MKPKHRNIFRRDHVPITNPKRLTQNEFDALAQALFEEESEEEIGGELDSSSEEEIIEESDRDIESEIELNDKEFSSSAEESDHSEKSESDNDEYFIGKDKITKWYKNPVVSKFSKTSSKNIVKILPGLRQCARDVTNERSAFQKIFSDDIIDNIVECTNL</sequence>
<dbReference type="AlphaFoldDB" id="A0AAW1LV86"/>
<comment type="caution">
    <text evidence="2">The sequence shown here is derived from an EMBL/GenBank/DDBJ whole genome shotgun (WGS) entry which is preliminary data.</text>
</comment>
<protein>
    <submittedName>
        <fullName evidence="2">Uncharacterized protein</fullName>
    </submittedName>
</protein>
<organism evidence="2 3">
    <name type="scientific">Popillia japonica</name>
    <name type="common">Japanese beetle</name>
    <dbReference type="NCBI Taxonomy" id="7064"/>
    <lineage>
        <taxon>Eukaryota</taxon>
        <taxon>Metazoa</taxon>
        <taxon>Ecdysozoa</taxon>
        <taxon>Arthropoda</taxon>
        <taxon>Hexapoda</taxon>
        <taxon>Insecta</taxon>
        <taxon>Pterygota</taxon>
        <taxon>Neoptera</taxon>
        <taxon>Endopterygota</taxon>
        <taxon>Coleoptera</taxon>
        <taxon>Polyphaga</taxon>
        <taxon>Scarabaeiformia</taxon>
        <taxon>Scarabaeidae</taxon>
        <taxon>Rutelinae</taxon>
        <taxon>Popillia</taxon>
    </lineage>
</organism>
<feature type="compositionally biased region" description="Basic and acidic residues" evidence="1">
    <location>
        <begin position="69"/>
        <end position="92"/>
    </location>
</feature>
<keyword evidence="3" id="KW-1185">Reference proteome</keyword>
<evidence type="ECO:0000313" key="3">
    <source>
        <dbReference type="Proteomes" id="UP001458880"/>
    </source>
</evidence>